<dbReference type="InterPro" id="IPR000490">
    <property type="entry name" value="Glyco_hydro_17"/>
</dbReference>
<accession>A0AAD3SXA1</accession>
<reference evidence="6" key="1">
    <citation type="submission" date="2023-05" db="EMBL/GenBank/DDBJ databases">
        <title>Nepenthes gracilis genome sequencing.</title>
        <authorList>
            <person name="Fukushima K."/>
        </authorList>
    </citation>
    <scope>NUCLEOTIDE SEQUENCE</scope>
    <source>
        <strain evidence="6">SING2019-196</strain>
    </source>
</reference>
<dbReference type="EMBL" id="BSYO01000019">
    <property type="protein sequence ID" value="GMH18394.1"/>
    <property type="molecule type" value="Genomic_DNA"/>
</dbReference>
<organism evidence="6 7">
    <name type="scientific">Nepenthes gracilis</name>
    <name type="common">Slender pitcher plant</name>
    <dbReference type="NCBI Taxonomy" id="150966"/>
    <lineage>
        <taxon>Eukaryota</taxon>
        <taxon>Viridiplantae</taxon>
        <taxon>Streptophyta</taxon>
        <taxon>Embryophyta</taxon>
        <taxon>Tracheophyta</taxon>
        <taxon>Spermatophyta</taxon>
        <taxon>Magnoliopsida</taxon>
        <taxon>eudicotyledons</taxon>
        <taxon>Gunneridae</taxon>
        <taxon>Pentapetalae</taxon>
        <taxon>Caryophyllales</taxon>
        <taxon>Nepenthaceae</taxon>
        <taxon>Nepenthes</taxon>
    </lineage>
</organism>
<dbReference type="InterPro" id="IPR017853">
    <property type="entry name" value="GH"/>
</dbReference>
<dbReference type="AlphaFoldDB" id="A0AAD3SXA1"/>
<dbReference type="Pfam" id="PF00332">
    <property type="entry name" value="Glyco_hydro_17"/>
    <property type="match status" value="1"/>
</dbReference>
<evidence type="ECO:0008006" key="8">
    <source>
        <dbReference type="Google" id="ProtNLM"/>
    </source>
</evidence>
<evidence type="ECO:0000256" key="2">
    <source>
        <dbReference type="ARBA" id="ARBA00022801"/>
    </source>
</evidence>
<protein>
    <recommendedName>
        <fullName evidence="8">Glucan endo-1,3-beta-D-glucosidase</fullName>
    </recommendedName>
</protein>
<keyword evidence="3 5" id="KW-0326">Glycosidase</keyword>
<gene>
    <name evidence="6" type="ORF">Nepgr_020235</name>
</gene>
<dbReference type="PANTHER" id="PTHR32227">
    <property type="entry name" value="GLUCAN ENDO-1,3-BETA-GLUCOSIDASE BG1-RELATED-RELATED"/>
    <property type="match status" value="1"/>
</dbReference>
<dbReference type="GO" id="GO:0005975">
    <property type="term" value="P:carbohydrate metabolic process"/>
    <property type="evidence" value="ECO:0007669"/>
    <property type="project" value="InterPro"/>
</dbReference>
<keyword evidence="7" id="KW-1185">Reference proteome</keyword>
<dbReference type="PROSITE" id="PS00587">
    <property type="entry name" value="GLYCOSYL_HYDROL_F17"/>
    <property type="match status" value="1"/>
</dbReference>
<dbReference type="Gene3D" id="3.20.20.80">
    <property type="entry name" value="Glycosidases"/>
    <property type="match status" value="1"/>
</dbReference>
<evidence type="ECO:0000256" key="4">
    <source>
        <dbReference type="RuleBase" id="RU004335"/>
    </source>
</evidence>
<dbReference type="Proteomes" id="UP001279734">
    <property type="component" value="Unassembled WGS sequence"/>
</dbReference>
<evidence type="ECO:0000313" key="7">
    <source>
        <dbReference type="Proteomes" id="UP001279734"/>
    </source>
</evidence>
<keyword evidence="2 5" id="KW-0378">Hydrolase</keyword>
<evidence type="ECO:0000256" key="5">
    <source>
        <dbReference type="RuleBase" id="RU004336"/>
    </source>
</evidence>
<proteinExistence type="inferred from homology"/>
<name>A0AAD3SXA1_NEPGR</name>
<sequence>MNSPGVLFCIFASILAVQSGIYGIGINYGLLGDNLPPPDQVIPLLQARNIQKVRIFDPNPDVLRALEGSGIQVTVGVSNEDLQQLSSNPSAATDWVNANLIPHMPNIAISCVSAGNEVIPGPLDQFVLPAMANLDAALKAANINVPVSTAVSMAVLGSSYPPSAGIFSSSAMSGIVGFLAANNYPLMANVYPYFAYAGDTADIKLEYALFTSPGPVVMDGSLQYSNLFDAMVDSLYSALEKASGGNVQVIVSETGWPTAGNGDITSVANAQVYQQNLISHVSSSTGTPKRPGQPIETYIFALFNEDLKPAGVEQNWGLYQPDMTEVYHVDFTSN</sequence>
<dbReference type="SUPFAM" id="SSF51445">
    <property type="entry name" value="(Trans)glycosidases"/>
    <property type="match status" value="1"/>
</dbReference>
<evidence type="ECO:0000313" key="6">
    <source>
        <dbReference type="EMBL" id="GMH18394.1"/>
    </source>
</evidence>
<comment type="caution">
    <text evidence="6">The sequence shown here is derived from an EMBL/GenBank/DDBJ whole genome shotgun (WGS) entry which is preliminary data.</text>
</comment>
<dbReference type="FunFam" id="3.20.20.80:FF:000010">
    <property type="entry name" value="glucan endo-1,3-beta-glucosidase, basic"/>
    <property type="match status" value="1"/>
</dbReference>
<dbReference type="GO" id="GO:0004553">
    <property type="term" value="F:hydrolase activity, hydrolyzing O-glycosyl compounds"/>
    <property type="evidence" value="ECO:0007669"/>
    <property type="project" value="InterPro"/>
</dbReference>
<comment type="similarity">
    <text evidence="1 4">Belongs to the glycosyl hydrolase 17 family.</text>
</comment>
<evidence type="ECO:0000256" key="1">
    <source>
        <dbReference type="ARBA" id="ARBA00008773"/>
    </source>
</evidence>
<dbReference type="InterPro" id="IPR044965">
    <property type="entry name" value="Glyco_hydro_17_plant"/>
</dbReference>
<evidence type="ECO:0000256" key="3">
    <source>
        <dbReference type="ARBA" id="ARBA00023295"/>
    </source>
</evidence>